<evidence type="ECO:0000256" key="1">
    <source>
        <dbReference type="ARBA" id="ARBA00006484"/>
    </source>
</evidence>
<dbReference type="PANTHER" id="PTHR43976">
    <property type="entry name" value="SHORT CHAIN DEHYDROGENASE"/>
    <property type="match status" value="1"/>
</dbReference>
<proteinExistence type="inferred from homology"/>
<keyword evidence="4" id="KW-1185">Reference proteome</keyword>
<gene>
    <name evidence="3" type="ORF">BJX66DRAFT_330532</name>
</gene>
<evidence type="ECO:0000313" key="4">
    <source>
        <dbReference type="Proteomes" id="UP001610563"/>
    </source>
</evidence>
<dbReference type="Gene3D" id="3.40.50.720">
    <property type="entry name" value="NAD(P)-binding Rossmann-like Domain"/>
    <property type="match status" value="1"/>
</dbReference>
<dbReference type="InterPro" id="IPR002347">
    <property type="entry name" value="SDR_fam"/>
</dbReference>
<dbReference type="InterPro" id="IPR036291">
    <property type="entry name" value="NAD(P)-bd_dom_sf"/>
</dbReference>
<comment type="caution">
    <text evidence="3">The sequence shown here is derived from an EMBL/GenBank/DDBJ whole genome shotgun (WGS) entry which is preliminary data.</text>
</comment>
<evidence type="ECO:0000313" key="3">
    <source>
        <dbReference type="EMBL" id="KAL2783591.1"/>
    </source>
</evidence>
<dbReference type="PANTHER" id="PTHR43976:SF16">
    <property type="entry name" value="SHORT-CHAIN DEHYDROGENASE_REDUCTASE FAMILY PROTEIN"/>
    <property type="match status" value="1"/>
</dbReference>
<dbReference type="Pfam" id="PF00106">
    <property type="entry name" value="adh_short"/>
    <property type="match status" value="1"/>
</dbReference>
<name>A0ABR4FK07_9EURO</name>
<dbReference type="EMBL" id="JBFTWV010000225">
    <property type="protein sequence ID" value="KAL2783591.1"/>
    <property type="molecule type" value="Genomic_DNA"/>
</dbReference>
<keyword evidence="2" id="KW-0560">Oxidoreductase</keyword>
<dbReference type="InterPro" id="IPR051911">
    <property type="entry name" value="SDR_oxidoreductase"/>
</dbReference>
<dbReference type="Proteomes" id="UP001610563">
    <property type="component" value="Unassembled WGS sequence"/>
</dbReference>
<protein>
    <submittedName>
        <fullName evidence="3">Short-chain oxidoreductase</fullName>
    </submittedName>
</protein>
<sequence>MALCLWLRSHGIPYGERTKVDIVSGQQALSRGGKVIATARKVDKISQLKHAGAEILQMDVTSAQSELDAKAAKAISIFGRIDVLVSNAAFKKWVSGGYETYSEDDYVKRFKTNVFDTINTTRAFLPYFRRAGTMINIGSMSAWECTLVSGATDALDQEVGLIGIKTPLVEAGQLQAQLLSSQSSMYAESSILEYGEAIYEASKTFRGVHRKQRGHPVKGVARIGWPKDAGAEFHAVYVIRKKCEETLRMLAEWDSFSSQMDAS</sequence>
<comment type="similarity">
    <text evidence="1">Belongs to the short-chain dehydrogenases/reductases (SDR) family.</text>
</comment>
<evidence type="ECO:0000256" key="2">
    <source>
        <dbReference type="ARBA" id="ARBA00023002"/>
    </source>
</evidence>
<dbReference type="SUPFAM" id="SSF51735">
    <property type="entry name" value="NAD(P)-binding Rossmann-fold domains"/>
    <property type="match status" value="1"/>
</dbReference>
<organism evidence="3 4">
    <name type="scientific">Aspergillus keveii</name>
    <dbReference type="NCBI Taxonomy" id="714993"/>
    <lineage>
        <taxon>Eukaryota</taxon>
        <taxon>Fungi</taxon>
        <taxon>Dikarya</taxon>
        <taxon>Ascomycota</taxon>
        <taxon>Pezizomycotina</taxon>
        <taxon>Eurotiomycetes</taxon>
        <taxon>Eurotiomycetidae</taxon>
        <taxon>Eurotiales</taxon>
        <taxon>Aspergillaceae</taxon>
        <taxon>Aspergillus</taxon>
        <taxon>Aspergillus subgen. Nidulantes</taxon>
    </lineage>
</organism>
<accession>A0ABR4FK07</accession>
<reference evidence="3 4" key="1">
    <citation type="submission" date="2024-07" db="EMBL/GenBank/DDBJ databases">
        <title>Section-level genome sequencing and comparative genomics of Aspergillus sections Usti and Cavernicolus.</title>
        <authorList>
            <consortium name="Lawrence Berkeley National Laboratory"/>
            <person name="Nybo J.L."/>
            <person name="Vesth T.C."/>
            <person name="Theobald S."/>
            <person name="Frisvad J.C."/>
            <person name="Larsen T.O."/>
            <person name="Kjaerboelling I."/>
            <person name="Rothschild-Mancinelli K."/>
            <person name="Lyhne E.K."/>
            <person name="Kogle M.E."/>
            <person name="Barry K."/>
            <person name="Clum A."/>
            <person name="Na H."/>
            <person name="Ledsgaard L."/>
            <person name="Lin J."/>
            <person name="Lipzen A."/>
            <person name="Kuo A."/>
            <person name="Riley R."/>
            <person name="Mondo S."/>
            <person name="Labutti K."/>
            <person name="Haridas S."/>
            <person name="Pangalinan J."/>
            <person name="Salamov A.A."/>
            <person name="Simmons B.A."/>
            <person name="Magnuson J.K."/>
            <person name="Chen J."/>
            <person name="Drula E."/>
            <person name="Henrissat B."/>
            <person name="Wiebenga A."/>
            <person name="Lubbers R.J."/>
            <person name="Gomes A.C."/>
            <person name="Makela M.R."/>
            <person name="Stajich J."/>
            <person name="Grigoriev I.V."/>
            <person name="Mortensen U.H."/>
            <person name="De Vries R.P."/>
            <person name="Baker S.E."/>
            <person name="Andersen M.R."/>
        </authorList>
    </citation>
    <scope>NUCLEOTIDE SEQUENCE [LARGE SCALE GENOMIC DNA]</scope>
    <source>
        <strain evidence="3 4">CBS 209.92</strain>
    </source>
</reference>